<reference evidence="11" key="1">
    <citation type="journal article" date="2013" name="Genetics">
        <title>The draft genome and transcriptome of Panagrellus redivivus are shaped by the harsh demands of a free-living lifestyle.</title>
        <authorList>
            <person name="Srinivasan J."/>
            <person name="Dillman A.R."/>
            <person name="Macchietto M.G."/>
            <person name="Heikkinen L."/>
            <person name="Lakso M."/>
            <person name="Fracchia K.M."/>
            <person name="Antoshechkin I."/>
            <person name="Mortazavi A."/>
            <person name="Wong G."/>
            <person name="Sternberg P.W."/>
        </authorList>
    </citation>
    <scope>NUCLEOTIDE SEQUENCE [LARGE SCALE GENOMIC DNA]</scope>
    <source>
        <strain evidence="11">MT8872</strain>
    </source>
</reference>
<dbReference type="InterPro" id="IPR007590">
    <property type="entry name" value="Saf4/Yju2"/>
</dbReference>
<dbReference type="WBParaSite" id="Pan_g3683.t1">
    <property type="protein sequence ID" value="Pan_g3683.t1"/>
    <property type="gene ID" value="Pan_g3683"/>
</dbReference>
<feature type="binding site" evidence="8">
    <location>
        <position position="45"/>
    </location>
    <ligand>
        <name>Zn(2+)</name>
        <dbReference type="ChEBI" id="CHEBI:29105"/>
    </ligand>
</feature>
<evidence type="ECO:0000256" key="2">
    <source>
        <dbReference type="ARBA" id="ARBA00022664"/>
    </source>
</evidence>
<dbReference type="GO" id="GO:0000349">
    <property type="term" value="P:generation of catalytic spliceosome for first transesterification step"/>
    <property type="evidence" value="ECO:0007669"/>
    <property type="project" value="UniProtKB-UniRule"/>
</dbReference>
<dbReference type="HAMAP" id="MF_03226">
    <property type="entry name" value="YJU2"/>
    <property type="match status" value="1"/>
</dbReference>
<feature type="compositionally biased region" description="Polar residues" evidence="10">
    <location>
        <begin position="270"/>
        <end position="289"/>
    </location>
</feature>
<comment type="function">
    <text evidence="8">Part of the spliceosome which catalyzes two sequential transesterification reactions, first the excision of the non-coding intron from pre-mRNA and then the ligation of the coding exons to form the mature mRNA. Plays a role in stabilizing the structure of the spliceosome catalytic core and docking of the branch helix into the active site, producing 5'-exon and lariat intron-3'-intermediates.</text>
</comment>
<keyword evidence="7 8" id="KW-0539">Nucleus</keyword>
<dbReference type="InterPro" id="IPR043701">
    <property type="entry name" value="Yju2"/>
</dbReference>
<keyword evidence="3 8" id="KW-0479">Metal-binding</keyword>
<organism evidence="11 12">
    <name type="scientific">Panagrellus redivivus</name>
    <name type="common">Microworm</name>
    <dbReference type="NCBI Taxonomy" id="6233"/>
    <lineage>
        <taxon>Eukaryota</taxon>
        <taxon>Metazoa</taxon>
        <taxon>Ecdysozoa</taxon>
        <taxon>Nematoda</taxon>
        <taxon>Chromadorea</taxon>
        <taxon>Rhabditida</taxon>
        <taxon>Tylenchina</taxon>
        <taxon>Panagrolaimomorpha</taxon>
        <taxon>Panagrolaimoidea</taxon>
        <taxon>Panagrolaimidae</taxon>
        <taxon>Panagrellus</taxon>
    </lineage>
</organism>
<feature type="binding site" evidence="8">
    <location>
        <position position="82"/>
    </location>
    <ligand>
        <name>Zn(2+)</name>
        <dbReference type="ChEBI" id="CHEBI:29105"/>
    </ligand>
</feature>
<evidence type="ECO:0000256" key="1">
    <source>
        <dbReference type="ARBA" id="ARBA00004123"/>
    </source>
</evidence>
<comment type="subunit">
    <text evidence="8">Component of the spliceosome. Present in the activated B complex, the catalytically activated B* complex which catalyzes the branching, the catalytic step 1 C complex catalyzing the exon ligation, and the postcatalytic P complex containing the ligated exons (mRNA) and the excised lariat intron.</text>
</comment>
<keyword evidence="5 8" id="KW-0862">Zinc</keyword>
<evidence type="ECO:0000313" key="11">
    <source>
        <dbReference type="Proteomes" id="UP000492821"/>
    </source>
</evidence>
<keyword evidence="11" id="KW-1185">Reference proteome</keyword>
<dbReference type="PANTHER" id="PTHR12111">
    <property type="entry name" value="SPLICING FACTOR YJU2"/>
    <property type="match status" value="1"/>
</dbReference>
<evidence type="ECO:0000256" key="9">
    <source>
        <dbReference type="SAM" id="Coils"/>
    </source>
</evidence>
<keyword evidence="9" id="KW-0175">Coiled coil</keyword>
<evidence type="ECO:0000256" key="8">
    <source>
        <dbReference type="HAMAP-Rule" id="MF_03226"/>
    </source>
</evidence>
<keyword evidence="2" id="KW-0507">mRNA processing</keyword>
<feature type="binding site" evidence="8">
    <location>
        <position position="85"/>
    </location>
    <ligand>
        <name>Zn(2+)</name>
        <dbReference type="ChEBI" id="CHEBI:29105"/>
    </ligand>
</feature>
<dbReference type="PANTHER" id="PTHR12111:SF1">
    <property type="entry name" value="SPLICING FACTOR YJU2"/>
    <property type="match status" value="1"/>
</dbReference>
<evidence type="ECO:0000256" key="5">
    <source>
        <dbReference type="ARBA" id="ARBA00022833"/>
    </source>
</evidence>
<proteinExistence type="inferred from homology"/>
<feature type="binding site" evidence="8">
    <location>
        <position position="48"/>
    </location>
    <ligand>
        <name>Zn(2+)</name>
        <dbReference type="ChEBI" id="CHEBI:29105"/>
    </ligand>
</feature>
<keyword evidence="4 8" id="KW-0747">Spliceosome</keyword>
<dbReference type="GO" id="GO:0046872">
    <property type="term" value="F:metal ion binding"/>
    <property type="evidence" value="ECO:0007669"/>
    <property type="project" value="UniProtKB-KW"/>
</dbReference>
<feature type="coiled-coil region" evidence="9">
    <location>
        <begin position="110"/>
        <end position="153"/>
    </location>
</feature>
<name>A0A7E4VV16_PANRE</name>
<dbReference type="Proteomes" id="UP000492821">
    <property type="component" value="Unassembled WGS sequence"/>
</dbReference>
<accession>A0A7E4VV16</accession>
<evidence type="ECO:0000313" key="12">
    <source>
        <dbReference type="WBParaSite" id="Pan_g3683.t1"/>
    </source>
</evidence>
<dbReference type="Pfam" id="PF04502">
    <property type="entry name" value="Saf4_Yju2"/>
    <property type="match status" value="1"/>
</dbReference>
<comment type="similarity">
    <text evidence="8">Belongs to the CWC16 family. YJU2 subfamily.</text>
</comment>
<evidence type="ECO:0000256" key="3">
    <source>
        <dbReference type="ARBA" id="ARBA00022723"/>
    </source>
</evidence>
<protein>
    <recommendedName>
        <fullName evidence="8">Splicing factor YJU2</fullName>
    </recommendedName>
</protein>
<dbReference type="GO" id="GO:0071006">
    <property type="term" value="C:U2-type catalytic step 1 spliceosome"/>
    <property type="evidence" value="ECO:0007669"/>
    <property type="project" value="UniProtKB-UniRule"/>
</dbReference>
<dbReference type="AlphaFoldDB" id="A0A7E4VV16"/>
<feature type="region of interest" description="Disordered" evidence="10">
    <location>
        <begin position="244"/>
        <end position="320"/>
    </location>
</feature>
<feature type="compositionally biased region" description="Polar residues" evidence="10">
    <location>
        <begin position="244"/>
        <end position="254"/>
    </location>
</feature>
<sequence length="320" mass="36661">MTGTERKCFQKYYPPDFDPSKLPKANKGAKHQIVQRVMTPFRLQCNTCKTYIDKARKFNMRRETVKGETFLNLKLDRFYFRCPNCLADVSFKTDLECGDYEMEEGATKLYDAAQAYKEQMEKEAEDAETSDPMKQLEKRAEKSRQEMMDMDRLEEMMELNRRKQLIDPIECLLQSDQKLTEEQRQAAAEDANAARQMFYKPRQDGLIIRRIEDDDDELSQEGSLGLRIQDKAEVEKKLLHSFVSGSSPSKTVLSRESMKKLVVKKRRSSETTASVDPAPSSSTNPSDSVASKPTTTSLNSNTSPPKKPLLLLAEYNDDSD</sequence>
<feature type="compositionally biased region" description="Low complexity" evidence="10">
    <location>
        <begin position="291"/>
        <end position="304"/>
    </location>
</feature>
<keyword evidence="6" id="KW-0508">mRNA splicing</keyword>
<evidence type="ECO:0000256" key="7">
    <source>
        <dbReference type="ARBA" id="ARBA00023242"/>
    </source>
</evidence>
<evidence type="ECO:0000256" key="10">
    <source>
        <dbReference type="SAM" id="MobiDB-lite"/>
    </source>
</evidence>
<reference evidence="12" key="2">
    <citation type="submission" date="2020-10" db="UniProtKB">
        <authorList>
            <consortium name="WormBaseParasite"/>
        </authorList>
    </citation>
    <scope>IDENTIFICATION</scope>
</reference>
<evidence type="ECO:0000256" key="6">
    <source>
        <dbReference type="ARBA" id="ARBA00023187"/>
    </source>
</evidence>
<comment type="subcellular location">
    <subcellularLocation>
        <location evidence="1 8">Nucleus</location>
    </subcellularLocation>
</comment>
<evidence type="ECO:0000256" key="4">
    <source>
        <dbReference type="ARBA" id="ARBA00022728"/>
    </source>
</evidence>